<evidence type="ECO:0000313" key="6">
    <source>
        <dbReference type="EMBL" id="ODN84446.1"/>
    </source>
</evidence>
<dbReference type="PROSITE" id="PS50088">
    <property type="entry name" value="ANK_REPEAT"/>
    <property type="match status" value="2"/>
</dbReference>
<name>A0A1E3I9C3_9TREE</name>
<evidence type="ECO:0000313" key="7">
    <source>
        <dbReference type="Proteomes" id="UP000094065"/>
    </source>
</evidence>
<feature type="region of interest" description="Disordered" evidence="5">
    <location>
        <begin position="262"/>
        <end position="455"/>
    </location>
</feature>
<organism evidence="6 7">
    <name type="scientific">Cryptococcus amylolentus CBS 6039</name>
    <dbReference type="NCBI Taxonomy" id="1295533"/>
    <lineage>
        <taxon>Eukaryota</taxon>
        <taxon>Fungi</taxon>
        <taxon>Dikarya</taxon>
        <taxon>Basidiomycota</taxon>
        <taxon>Agaricomycotina</taxon>
        <taxon>Tremellomycetes</taxon>
        <taxon>Tremellales</taxon>
        <taxon>Cryptococcaceae</taxon>
        <taxon>Cryptococcus</taxon>
    </lineage>
</organism>
<dbReference type="Proteomes" id="UP000094065">
    <property type="component" value="Unassembled WGS sequence"/>
</dbReference>
<keyword evidence="2" id="KW-0677">Repeat</keyword>
<feature type="repeat" description="ANK" evidence="4">
    <location>
        <begin position="197"/>
        <end position="229"/>
    </location>
</feature>
<evidence type="ECO:0000256" key="3">
    <source>
        <dbReference type="ARBA" id="ARBA00023043"/>
    </source>
</evidence>
<dbReference type="AlphaFoldDB" id="A0A1E3I9C3"/>
<dbReference type="RefSeq" id="XP_018998249.1">
    <property type="nucleotide sequence ID" value="XM_019133544.1"/>
</dbReference>
<proteinExistence type="predicted"/>
<dbReference type="Gene3D" id="1.25.40.20">
    <property type="entry name" value="Ankyrin repeat-containing domain"/>
    <property type="match status" value="1"/>
</dbReference>
<comment type="caution">
    <text evidence="6">The sequence shown here is derived from an EMBL/GenBank/DDBJ whole genome shotgun (WGS) entry which is preliminary data.</text>
</comment>
<evidence type="ECO:0000256" key="2">
    <source>
        <dbReference type="ARBA" id="ARBA00022737"/>
    </source>
</evidence>
<dbReference type="PANTHER" id="PTHR24161:SF85">
    <property type="entry name" value="PALMITOYLTRANSFERASE HIP14"/>
    <property type="match status" value="1"/>
</dbReference>
<dbReference type="OrthoDB" id="341259at2759"/>
<keyword evidence="7" id="KW-1185">Reference proteome</keyword>
<protein>
    <recommendedName>
        <fullName evidence="1">protein S-acyltransferase</fullName>
        <ecNumber evidence="1">2.3.1.225</ecNumber>
    </recommendedName>
</protein>
<gene>
    <name evidence="6" type="ORF">L202_00396</name>
</gene>
<feature type="repeat" description="ANK" evidence="4">
    <location>
        <begin position="163"/>
        <end position="196"/>
    </location>
</feature>
<evidence type="ECO:0000256" key="1">
    <source>
        <dbReference type="ARBA" id="ARBA00012210"/>
    </source>
</evidence>
<evidence type="ECO:0000256" key="4">
    <source>
        <dbReference type="PROSITE-ProRule" id="PRU00023"/>
    </source>
</evidence>
<dbReference type="PANTHER" id="PTHR24161">
    <property type="entry name" value="ANK_REP_REGION DOMAIN-CONTAINING PROTEIN-RELATED"/>
    <property type="match status" value="1"/>
</dbReference>
<dbReference type="EMBL" id="AWGJ01000001">
    <property type="protein sequence ID" value="ODN84446.1"/>
    <property type="molecule type" value="Genomic_DNA"/>
</dbReference>
<dbReference type="SUPFAM" id="SSF48403">
    <property type="entry name" value="Ankyrin repeat"/>
    <property type="match status" value="1"/>
</dbReference>
<dbReference type="EC" id="2.3.1.225" evidence="1"/>
<dbReference type="Pfam" id="PF12796">
    <property type="entry name" value="Ank_2"/>
    <property type="match status" value="1"/>
</dbReference>
<dbReference type="SMART" id="SM00248">
    <property type="entry name" value="ANK"/>
    <property type="match status" value="3"/>
</dbReference>
<dbReference type="PROSITE" id="PS50297">
    <property type="entry name" value="ANK_REP_REGION"/>
    <property type="match status" value="2"/>
</dbReference>
<dbReference type="InterPro" id="IPR036770">
    <property type="entry name" value="Ankyrin_rpt-contain_sf"/>
</dbReference>
<feature type="compositionally biased region" description="Basic and acidic residues" evidence="5">
    <location>
        <begin position="262"/>
        <end position="283"/>
    </location>
</feature>
<dbReference type="STRING" id="1295533.A0A1E3I9C3"/>
<feature type="compositionally biased region" description="Polar residues" evidence="5">
    <location>
        <begin position="333"/>
        <end position="378"/>
    </location>
</feature>
<keyword evidence="3 4" id="KW-0040">ANK repeat</keyword>
<dbReference type="GO" id="GO:0019706">
    <property type="term" value="F:protein-cysteine S-palmitoyltransferase activity"/>
    <property type="evidence" value="ECO:0007669"/>
    <property type="project" value="UniProtKB-EC"/>
</dbReference>
<dbReference type="GeneID" id="30151705"/>
<accession>A0A1E3I9C3</accession>
<reference evidence="6 7" key="1">
    <citation type="submission" date="2016-06" db="EMBL/GenBank/DDBJ databases">
        <title>Evolution of pathogenesis and genome organization in the Tremellales.</title>
        <authorList>
            <person name="Cuomo C."/>
            <person name="Litvintseva A."/>
            <person name="Heitman J."/>
            <person name="Chen Y."/>
            <person name="Sun S."/>
            <person name="Springer D."/>
            <person name="Dromer F."/>
            <person name="Young S."/>
            <person name="Zeng Q."/>
            <person name="Chapman S."/>
            <person name="Gujja S."/>
            <person name="Saif S."/>
            <person name="Birren B."/>
        </authorList>
    </citation>
    <scope>NUCLEOTIDE SEQUENCE [LARGE SCALE GENOMIC DNA]</scope>
    <source>
        <strain evidence="6 7">CBS 6039</strain>
    </source>
</reference>
<feature type="compositionally biased region" description="Low complexity" evidence="5">
    <location>
        <begin position="284"/>
        <end position="307"/>
    </location>
</feature>
<evidence type="ECO:0000256" key="5">
    <source>
        <dbReference type="SAM" id="MobiDB-lite"/>
    </source>
</evidence>
<sequence length="455" mass="48848">MFPSKAPPSTPLALSSPFKCPPPKLAVVRDPSIRVRQAVRDNNVSLLARLQYKTDLRNTDKNRLTSLSWAAIEGSLEVFEWLLLDYGHDDQELSRDADNNTILHLLASVPSLSLSPHTHLLLASSLPPRTSPLSLAEQSTISLQMTKSYLTLFPFLLNWSNTGGKTALHVAAQSGNSPFIEFLCEFAGADVDMVDLQGNSPLHYAAAWGHLESVRVLLEKGCQFGAQNFEGFTANDFAYSERVKKGLQDMAREIFDERRMRRKEEKERMEREREREREREGARARSGSQSTSASLGGSSVGVGSYQSNPGRYFEGSTPAPAASSVPMSRRGSDQASVTSSIAYTRPSQTSSRYPSIPRLNTSPSSIAPSLPTTSSPLATQPPVPSLAAPPASVTHQASSTPFPARYPTMPGPPASVGMVKPSASIGPGVATAPGGSQGAGSIKRANSAQGIGREV</sequence>
<dbReference type="InterPro" id="IPR002110">
    <property type="entry name" value="Ankyrin_rpt"/>
</dbReference>